<dbReference type="AlphaFoldDB" id="A0A6L5X940"/>
<evidence type="ECO:0000313" key="3">
    <source>
        <dbReference type="Proteomes" id="UP000483362"/>
    </source>
</evidence>
<dbReference type="Gene3D" id="2.60.40.10">
    <property type="entry name" value="Immunoglobulins"/>
    <property type="match status" value="2"/>
</dbReference>
<evidence type="ECO:0000256" key="1">
    <source>
        <dbReference type="SAM" id="SignalP"/>
    </source>
</evidence>
<keyword evidence="1" id="KW-0732">Signal</keyword>
<gene>
    <name evidence="2" type="ORF">FYJ29_03120</name>
</gene>
<keyword evidence="3" id="KW-1185">Reference proteome</keyword>
<comment type="caution">
    <text evidence="2">The sequence shown here is derived from an EMBL/GenBank/DDBJ whole genome shotgun (WGS) entry which is preliminary data.</text>
</comment>
<dbReference type="RefSeq" id="WP_154328225.1">
    <property type="nucleotide sequence ID" value="NZ_CP045696.1"/>
</dbReference>
<feature type="chain" id="PRO_5026911673" evidence="1">
    <location>
        <begin position="25"/>
        <end position="1153"/>
    </location>
</feature>
<sequence>MLKKSLLSRVALCAAALTAGPVVAQNGAPHSLTATSNLSQVSLGWCAPAAPIELKWHDGSDYNGMSGRADDPEGYATFYAAAKFTPADLQAVAGQTVDSISYFEYRHAYKVWVQVYENEKLVSETPVDVSKFTKNTWKTTALSKPYTIAGDKDVMFVVKYQHGTNQDFVANTDRYPTTGKGDVYSYDGKTWHTGGVGDFMITAIVRNNATATPEGYNVYRDGSKVNSSLLTRTDTVLDNEPDGTHRYMVGAVYAQQGELKSAAVEATAISASKLLAPAASFKGSAQELNGTLAWQKPLAGGETLTWSGSQMGNHIGGTSTTSPKVWVKQEFSSSDLLAFQNYQINSIAAYVAEATLSSVKLYVIKNGTIDYSQDVPDSVVQKTTAGAWNQWQLTTPYVMTPGNDYAYGVYYTHTKSTHPVGVDNQPAIDGKGNSFSISAPRSSSFNATKPTWKTLSSGNIAGNFMLRAQVSPVGEATASEQAASYDLYRNGTPLFTGKNVTEWADSVPEPGTYNYTLKTNYASGKQSPLMTVTLNYTLPAAYEAPLIVGSDFDPATKAVSLEWSNSAVNLQHYGTPSYMMGFDEAMTLLYGSKFSASELKSLKGYELRSLKFIIGQALDTLRLEVRTGDNQVLYSEKLDGTALTPQAIYTLKLDKPIAIPEGKDLYIVYNTTLPAGNKAIVIDKGPAADGGAMVSVTGGASWMKLGTIASDYKDFNIVIGATALPASSKDNAGQQAITLGTPVDGIKATTLDAAQLRQGLGIEAVKPGTQAPARRRAAAPVVKSYRVYRNNTVIAEQEGTTWGETLEKCGTFNYHVTAVYQNGWESPQSKTVTVVNTIAQKLQAPYHLQGNATATGQLQLNWEAAGKAAEFNYQKSNTDIAVGMTSSGSKLKSYCAIKMAADTLAHYAGLKITHIKFKLDSLAVENPAVFVMAGDNIIYRQELDAESLVKGWNVVRLNNPVAVDNSQDMSVGYYLEYATGVKPSTCDAGTPAVPGYSDLISASASAGYWYSLKTKFKLNYGWRISAVLATPDTAVQGSRSAAPRKAATAITYNVYCNGEKIASGLDQPSYTVASPMAGRYVVTAETGGEESAESNAVVYTVSSGVDTPAVSKTVSSIAYYNVAGQQVATPVKGVNIVVTRYTDGTQTTTKVVK</sequence>
<evidence type="ECO:0000313" key="2">
    <source>
        <dbReference type="EMBL" id="MSS16761.1"/>
    </source>
</evidence>
<dbReference type="InterPro" id="IPR013783">
    <property type="entry name" value="Ig-like_fold"/>
</dbReference>
<name>A0A6L5X940_9BACT</name>
<protein>
    <submittedName>
        <fullName evidence="2">Uncharacterized protein</fullName>
    </submittedName>
</protein>
<dbReference type="EMBL" id="VULT01000004">
    <property type="protein sequence ID" value="MSS16761.1"/>
    <property type="molecule type" value="Genomic_DNA"/>
</dbReference>
<accession>A0A6L5X940</accession>
<reference evidence="2 3" key="1">
    <citation type="submission" date="2019-08" db="EMBL/GenBank/DDBJ databases">
        <title>In-depth cultivation of the pig gut microbiome towards novel bacterial diversity and tailored functional studies.</title>
        <authorList>
            <person name="Wylensek D."/>
            <person name="Hitch T.C.A."/>
            <person name="Clavel T."/>
        </authorList>
    </citation>
    <scope>NUCLEOTIDE SEQUENCE [LARGE SCALE GENOMIC DNA]</scope>
    <source>
        <strain evidence="2 3">Oil-RF-744-WCA-WT-10</strain>
    </source>
</reference>
<organism evidence="2 3">
    <name type="scientific">Sodaliphilus pleomorphus</name>
    <dbReference type="NCBI Taxonomy" id="2606626"/>
    <lineage>
        <taxon>Bacteria</taxon>
        <taxon>Pseudomonadati</taxon>
        <taxon>Bacteroidota</taxon>
        <taxon>Bacteroidia</taxon>
        <taxon>Bacteroidales</taxon>
        <taxon>Muribaculaceae</taxon>
        <taxon>Sodaliphilus</taxon>
    </lineage>
</organism>
<feature type="signal peptide" evidence="1">
    <location>
        <begin position="1"/>
        <end position="24"/>
    </location>
</feature>
<proteinExistence type="predicted"/>
<dbReference type="Proteomes" id="UP000483362">
    <property type="component" value="Unassembled WGS sequence"/>
</dbReference>